<evidence type="ECO:0000256" key="2">
    <source>
        <dbReference type="ARBA" id="ARBA00048461"/>
    </source>
</evidence>
<accession>A0AAJ6CH89</accession>
<keyword evidence="5" id="KW-1185">Reference proteome</keyword>
<dbReference type="InterPro" id="IPR029058">
    <property type="entry name" value="AB_hydrolase_fold"/>
</dbReference>
<comment type="catalytic activity">
    <reaction evidence="2">
        <text>a monoacylglycerol + H2O = glycerol + a fatty acid + H(+)</text>
        <dbReference type="Rhea" id="RHEA:15245"/>
        <dbReference type="ChEBI" id="CHEBI:15377"/>
        <dbReference type="ChEBI" id="CHEBI:15378"/>
        <dbReference type="ChEBI" id="CHEBI:17408"/>
        <dbReference type="ChEBI" id="CHEBI:17754"/>
        <dbReference type="ChEBI" id="CHEBI:28868"/>
    </reaction>
</comment>
<dbReference type="PANTHER" id="PTHR43433">
    <property type="entry name" value="HYDROLASE, ALPHA/BETA FOLD FAMILY PROTEIN"/>
    <property type="match status" value="1"/>
</dbReference>
<dbReference type="EMBL" id="CP119945">
    <property type="protein sequence ID" value="WFC99644.1"/>
    <property type="molecule type" value="Genomic_DNA"/>
</dbReference>
<organism evidence="4 5">
    <name type="scientific">Malassezia yamatoensis</name>
    <dbReference type="NCBI Taxonomy" id="253288"/>
    <lineage>
        <taxon>Eukaryota</taxon>
        <taxon>Fungi</taxon>
        <taxon>Dikarya</taxon>
        <taxon>Basidiomycota</taxon>
        <taxon>Ustilaginomycotina</taxon>
        <taxon>Malasseziomycetes</taxon>
        <taxon>Malasseziales</taxon>
        <taxon>Malasseziaceae</taxon>
        <taxon>Malassezia</taxon>
    </lineage>
</organism>
<proteinExistence type="predicted"/>
<dbReference type="AlphaFoldDB" id="A0AAJ6CH89"/>
<gene>
    <name evidence="4" type="ORF">MYAM1_002389</name>
</gene>
<dbReference type="SUPFAM" id="SSF53474">
    <property type="entry name" value="alpha/beta-Hydrolases"/>
    <property type="match status" value="1"/>
</dbReference>
<comment type="catalytic activity">
    <reaction evidence="1">
        <text>a diacylglycerol + H2O = a monoacylglycerol + a fatty acid + H(+)</text>
        <dbReference type="Rhea" id="RHEA:32731"/>
        <dbReference type="ChEBI" id="CHEBI:15377"/>
        <dbReference type="ChEBI" id="CHEBI:15378"/>
        <dbReference type="ChEBI" id="CHEBI:17408"/>
        <dbReference type="ChEBI" id="CHEBI:18035"/>
        <dbReference type="ChEBI" id="CHEBI:28868"/>
    </reaction>
</comment>
<protein>
    <recommendedName>
        <fullName evidence="3">AB hydrolase-1 domain-containing protein</fullName>
    </recommendedName>
</protein>
<dbReference type="Gene3D" id="3.40.50.1820">
    <property type="entry name" value="alpha/beta hydrolase"/>
    <property type="match status" value="1"/>
</dbReference>
<dbReference type="Pfam" id="PF00561">
    <property type="entry name" value="Abhydrolase_1"/>
    <property type="match status" value="1"/>
</dbReference>
<sequence length="344" mass="38344">MSSIPAGAAYRGATIEALERAKKEGGENYLPSVFNPATVVSKGPLRIGQDRVDSKHSPDGKPGFDLYYELHGKGPKKLAFLMGLNNSCFGWLDQVEEFGSDPEYSVLVLDNRGYGNTDAPKTRYKTTDFALDVLEVLQHIGWTQERSVNLIGVSMGGMIALELTRLEPQRFCTLLLLSTTAGDKHNLPPVKGISAIGLSIFEQILGYGTPEDRINRVVDVLFPQEWLKAQSEIDPSRTNAEVVRPLFMWRYGFGRRPKIHGAFSQIAAALTHRVPKEALAKINVDIPKIRILTGDWDQLVNTSHSKFMSEHMLNADYLVWPGGGHALHAQFPKRFNAMLREWAQ</sequence>
<name>A0AAJ6CH89_9BASI</name>
<dbReference type="PANTHER" id="PTHR43433:SF5">
    <property type="entry name" value="AB HYDROLASE-1 DOMAIN-CONTAINING PROTEIN"/>
    <property type="match status" value="1"/>
</dbReference>
<dbReference type="InterPro" id="IPR000073">
    <property type="entry name" value="AB_hydrolase_1"/>
</dbReference>
<evidence type="ECO:0000313" key="4">
    <source>
        <dbReference type="EMBL" id="WFC99644.1"/>
    </source>
</evidence>
<dbReference type="InterPro" id="IPR050471">
    <property type="entry name" value="AB_hydrolase"/>
</dbReference>
<dbReference type="Proteomes" id="UP001219567">
    <property type="component" value="Chromosome 3"/>
</dbReference>
<evidence type="ECO:0000259" key="3">
    <source>
        <dbReference type="Pfam" id="PF00561"/>
    </source>
</evidence>
<evidence type="ECO:0000313" key="5">
    <source>
        <dbReference type="Proteomes" id="UP001219567"/>
    </source>
</evidence>
<feature type="domain" description="AB hydrolase-1" evidence="3">
    <location>
        <begin position="91"/>
        <end position="329"/>
    </location>
</feature>
<evidence type="ECO:0000256" key="1">
    <source>
        <dbReference type="ARBA" id="ARBA00047591"/>
    </source>
</evidence>
<reference evidence="4 5" key="1">
    <citation type="submission" date="2023-03" db="EMBL/GenBank/DDBJ databases">
        <title>Mating type loci evolution in Malassezia.</title>
        <authorList>
            <person name="Coelho M.A."/>
        </authorList>
    </citation>
    <scope>NUCLEOTIDE SEQUENCE [LARGE SCALE GENOMIC DNA]</scope>
    <source>
        <strain evidence="4 5">CBS 9725</strain>
    </source>
</reference>